<reference evidence="1 2" key="1">
    <citation type="journal article" date="2020" name="Nat. Commun.">
        <title>Genome of Tripterygium wilfordii and identification of cytochrome P450 involved in triptolide biosynthesis.</title>
        <authorList>
            <person name="Tu L."/>
            <person name="Su P."/>
            <person name="Zhang Z."/>
            <person name="Gao L."/>
            <person name="Wang J."/>
            <person name="Hu T."/>
            <person name="Zhou J."/>
            <person name="Zhang Y."/>
            <person name="Zhao Y."/>
            <person name="Liu Y."/>
            <person name="Song Y."/>
            <person name="Tong Y."/>
            <person name="Lu Y."/>
            <person name="Yang J."/>
            <person name="Xu C."/>
            <person name="Jia M."/>
            <person name="Peters R.J."/>
            <person name="Huang L."/>
            <person name="Gao W."/>
        </authorList>
    </citation>
    <scope>NUCLEOTIDE SEQUENCE [LARGE SCALE GENOMIC DNA]</scope>
    <source>
        <strain evidence="2">cv. XIE 37</strain>
        <tissue evidence="1">Leaf</tissue>
    </source>
</reference>
<sequence length="99" mass="11202">MTLKQADQIQTQIDLQNHQTCYNNITFLHPKPIPTKPGGTPPKPAKLYPITEHISGLARTSQLLNQKSNENDGDLKATEQYMWVERFRSIDPSNQSLLG</sequence>
<name>A0A7J7CYU6_TRIWF</name>
<organism evidence="1 2">
    <name type="scientific">Tripterygium wilfordii</name>
    <name type="common">Thunder God vine</name>
    <dbReference type="NCBI Taxonomy" id="458696"/>
    <lineage>
        <taxon>Eukaryota</taxon>
        <taxon>Viridiplantae</taxon>
        <taxon>Streptophyta</taxon>
        <taxon>Embryophyta</taxon>
        <taxon>Tracheophyta</taxon>
        <taxon>Spermatophyta</taxon>
        <taxon>Magnoliopsida</taxon>
        <taxon>eudicotyledons</taxon>
        <taxon>Gunneridae</taxon>
        <taxon>Pentapetalae</taxon>
        <taxon>rosids</taxon>
        <taxon>fabids</taxon>
        <taxon>Celastrales</taxon>
        <taxon>Celastraceae</taxon>
        <taxon>Tripterygium</taxon>
    </lineage>
</organism>
<comment type="caution">
    <text evidence="1">The sequence shown here is derived from an EMBL/GenBank/DDBJ whole genome shotgun (WGS) entry which is preliminary data.</text>
</comment>
<keyword evidence="2" id="KW-1185">Reference proteome</keyword>
<evidence type="ECO:0000313" key="2">
    <source>
        <dbReference type="Proteomes" id="UP000593562"/>
    </source>
</evidence>
<accession>A0A7J7CYU6</accession>
<dbReference type="EMBL" id="JAAARO010000012">
    <property type="protein sequence ID" value="KAF5739277.1"/>
    <property type="molecule type" value="Genomic_DNA"/>
</dbReference>
<dbReference type="AlphaFoldDB" id="A0A7J7CYU6"/>
<dbReference type="Proteomes" id="UP000593562">
    <property type="component" value="Unassembled WGS sequence"/>
</dbReference>
<proteinExistence type="predicted"/>
<protein>
    <submittedName>
        <fullName evidence="1">Transcription factor AP2-EREBP</fullName>
    </submittedName>
</protein>
<gene>
    <name evidence="1" type="ORF">HS088_TW12G00480</name>
</gene>
<dbReference type="InParanoid" id="A0A7J7CYU6"/>
<evidence type="ECO:0000313" key="1">
    <source>
        <dbReference type="EMBL" id="KAF5739277.1"/>
    </source>
</evidence>